<gene>
    <name evidence="2" type="ORF">K458DRAFT_123352</name>
</gene>
<dbReference type="AlphaFoldDB" id="A0A6G1JFQ8"/>
<dbReference type="EMBL" id="MU005572">
    <property type="protein sequence ID" value="KAF2689060.1"/>
    <property type="molecule type" value="Genomic_DNA"/>
</dbReference>
<evidence type="ECO:0000256" key="1">
    <source>
        <dbReference type="SAM" id="MobiDB-lite"/>
    </source>
</evidence>
<organism evidence="2 3">
    <name type="scientific">Lentithecium fluviatile CBS 122367</name>
    <dbReference type="NCBI Taxonomy" id="1168545"/>
    <lineage>
        <taxon>Eukaryota</taxon>
        <taxon>Fungi</taxon>
        <taxon>Dikarya</taxon>
        <taxon>Ascomycota</taxon>
        <taxon>Pezizomycotina</taxon>
        <taxon>Dothideomycetes</taxon>
        <taxon>Pleosporomycetidae</taxon>
        <taxon>Pleosporales</taxon>
        <taxon>Massarineae</taxon>
        <taxon>Lentitheciaceae</taxon>
        <taxon>Lentithecium</taxon>
    </lineage>
</organism>
<sequence length="157" mass="17771">MIPAPDPQCHRRRRRIPGTQGTPRRHSALPLGQSRTSVDRPLSARRSRRNPANQTPICNNTIAHALSTQQRTNPAACLPCCRTPCRPMRARLTRCPTRALPDAPSRQLSLHTTSYGDSAIRRECNPCRAKAPTCFHHRHRRDLQGAIWRLPCLRPGR</sequence>
<protein>
    <submittedName>
        <fullName evidence="2">Uncharacterized protein</fullName>
    </submittedName>
</protein>
<name>A0A6G1JFQ8_9PLEO</name>
<reference evidence="2" key="1">
    <citation type="journal article" date="2020" name="Stud. Mycol.">
        <title>101 Dothideomycetes genomes: a test case for predicting lifestyles and emergence of pathogens.</title>
        <authorList>
            <person name="Haridas S."/>
            <person name="Albert R."/>
            <person name="Binder M."/>
            <person name="Bloem J."/>
            <person name="Labutti K."/>
            <person name="Salamov A."/>
            <person name="Andreopoulos B."/>
            <person name="Baker S."/>
            <person name="Barry K."/>
            <person name="Bills G."/>
            <person name="Bluhm B."/>
            <person name="Cannon C."/>
            <person name="Castanera R."/>
            <person name="Culley D."/>
            <person name="Daum C."/>
            <person name="Ezra D."/>
            <person name="Gonzalez J."/>
            <person name="Henrissat B."/>
            <person name="Kuo A."/>
            <person name="Liang C."/>
            <person name="Lipzen A."/>
            <person name="Lutzoni F."/>
            <person name="Magnuson J."/>
            <person name="Mondo S."/>
            <person name="Nolan M."/>
            <person name="Ohm R."/>
            <person name="Pangilinan J."/>
            <person name="Park H.-J."/>
            <person name="Ramirez L."/>
            <person name="Alfaro M."/>
            <person name="Sun H."/>
            <person name="Tritt A."/>
            <person name="Yoshinaga Y."/>
            <person name="Zwiers L.-H."/>
            <person name="Turgeon B."/>
            <person name="Goodwin S."/>
            <person name="Spatafora J."/>
            <person name="Crous P."/>
            <person name="Grigoriev I."/>
        </authorList>
    </citation>
    <scope>NUCLEOTIDE SEQUENCE</scope>
    <source>
        <strain evidence="2">CBS 122367</strain>
    </source>
</reference>
<dbReference type="Proteomes" id="UP000799291">
    <property type="component" value="Unassembled WGS sequence"/>
</dbReference>
<evidence type="ECO:0000313" key="3">
    <source>
        <dbReference type="Proteomes" id="UP000799291"/>
    </source>
</evidence>
<evidence type="ECO:0000313" key="2">
    <source>
        <dbReference type="EMBL" id="KAF2689060.1"/>
    </source>
</evidence>
<feature type="region of interest" description="Disordered" evidence="1">
    <location>
        <begin position="1"/>
        <end position="56"/>
    </location>
</feature>
<keyword evidence="3" id="KW-1185">Reference proteome</keyword>
<proteinExistence type="predicted"/>
<accession>A0A6G1JFQ8</accession>